<dbReference type="RefSeq" id="WP_004381028.1">
    <property type="nucleotide sequence ID" value="NZ_JH114217.1"/>
</dbReference>
<keyword evidence="1" id="KW-0732">Signal</keyword>
<dbReference type="OrthoDB" id="9794261at2"/>
<dbReference type="GeneID" id="95426534"/>
<dbReference type="PANTHER" id="PTHR41349">
    <property type="match status" value="1"/>
</dbReference>
<dbReference type="eggNOG" id="COG3021">
    <property type="taxonomic scope" value="Bacteria"/>
</dbReference>
<comment type="caution">
    <text evidence="3">The sequence shown here is derived from an EMBL/GenBank/DDBJ whole genome shotgun (WGS) entry which is preliminary data.</text>
</comment>
<evidence type="ECO:0000313" key="3">
    <source>
        <dbReference type="EMBL" id="EGV29211.1"/>
    </source>
</evidence>
<reference evidence="3 4" key="1">
    <citation type="submission" date="2011-07" db="EMBL/GenBank/DDBJ databases">
        <title>The Genome Sequence of Prevotella oulorum F0390.</title>
        <authorList>
            <consortium name="The Broad Institute Genome Sequencing Platform"/>
            <consortium name="The Broad Institute Genome Sequencing Center for Infectious Disease"/>
            <person name="Earl A."/>
            <person name="Ward D."/>
            <person name="Feldgarden M."/>
            <person name="Gevers D."/>
            <person name="Izard J."/>
            <person name="Ganesan A."/>
            <person name="Baranova O.V."/>
            <person name="Blanton J.M."/>
            <person name="Tanner A.C."/>
            <person name="Dewhirst F.E."/>
            <person name="Young S.K."/>
            <person name="Zeng Q."/>
            <person name="Gargeya S."/>
            <person name="Fitzgerald M."/>
            <person name="Haas B."/>
            <person name="Abouelleil A."/>
            <person name="Alvarado L."/>
            <person name="Arachchi H.M."/>
            <person name="Berlin A."/>
            <person name="Brown A."/>
            <person name="Chapman S.B."/>
            <person name="Chen Z."/>
            <person name="Dunbar C."/>
            <person name="Freedman E."/>
            <person name="Gearin G."/>
            <person name="Gellesch M."/>
            <person name="Goldberg J."/>
            <person name="Griggs A."/>
            <person name="Gujja S."/>
            <person name="Heiman D."/>
            <person name="Howarth C."/>
            <person name="Larson L."/>
            <person name="Lui A."/>
            <person name="MacDonald P.J.P."/>
            <person name="Mehta T."/>
            <person name="Montmayeur A."/>
            <person name="Murphy C."/>
            <person name="Neiman D."/>
            <person name="Pearson M."/>
            <person name="Priest M."/>
            <person name="Roberts A."/>
            <person name="Saif S."/>
            <person name="Shea T."/>
            <person name="Shenoy N."/>
            <person name="Sisk P."/>
            <person name="Stolte C."/>
            <person name="Sykes S."/>
            <person name="Wortman J."/>
            <person name="Nusbaum C."/>
            <person name="Birren B."/>
        </authorList>
    </citation>
    <scope>NUCLEOTIDE SEQUENCE [LARGE SCALE GENOMIC DNA]</scope>
    <source>
        <strain evidence="3 4">F0390</strain>
    </source>
</reference>
<organism evidence="3 4">
    <name type="scientific">Segatella oulorum F0390</name>
    <dbReference type="NCBI Taxonomy" id="702438"/>
    <lineage>
        <taxon>Bacteria</taxon>
        <taxon>Pseudomonadati</taxon>
        <taxon>Bacteroidota</taxon>
        <taxon>Bacteroidia</taxon>
        <taxon>Bacteroidales</taxon>
        <taxon>Prevotellaceae</taxon>
        <taxon>Segatella</taxon>
    </lineage>
</organism>
<proteinExistence type="predicted"/>
<dbReference type="EMBL" id="ADGI01000062">
    <property type="protein sequence ID" value="EGV29211.1"/>
    <property type="molecule type" value="Genomic_DNA"/>
</dbReference>
<name>G1WDR2_9BACT</name>
<evidence type="ECO:0000259" key="2">
    <source>
        <dbReference type="Pfam" id="PF03372"/>
    </source>
</evidence>
<dbReference type="PANTHER" id="PTHR41349:SF1">
    <property type="entry name" value="PROTEIN CBG08683"/>
    <property type="match status" value="1"/>
</dbReference>
<feature type="chain" id="PRO_5003425979" description="Endonuclease/exonuclease/phosphatase domain-containing protein" evidence="1">
    <location>
        <begin position="20"/>
        <end position="342"/>
    </location>
</feature>
<dbReference type="PATRIC" id="fig|702438.4.peg.2036"/>
<sequence>MKKIILALLLHCFALGTMAQSPQKITVLQWNIWQEGTLIPGGFEAIVDELARLHPDFVTFSEVRNYHNTNFLLRLVSALRQRGLTYYTFKSKDSGLLSAHPISDSVYVFPENRDHGSIYKLVTKVKGREFAVYTGHLDYLDCSYYELRGYDGNTFKPCNRSANVDELLQKNDLSWRDNAAQIFINEAKHDLKAGRCVIFGGDFNEPSHLDWTAATAQLFDHHGMIVPWTVSTMLAKAGYRDAYRVLFPNPLTHPGFTYPCYNPLADIHKLTWAPLSDERERIDLIYYQGRNMRATDAKIFGPDTCVARCKPEKDTWNDPYLPPKGIWPTDHRGLFVTFEVGK</sequence>
<evidence type="ECO:0000313" key="4">
    <source>
        <dbReference type="Proteomes" id="UP000005141"/>
    </source>
</evidence>
<dbReference type="Pfam" id="PF03372">
    <property type="entry name" value="Exo_endo_phos"/>
    <property type="match status" value="1"/>
</dbReference>
<feature type="signal peptide" evidence="1">
    <location>
        <begin position="1"/>
        <end position="19"/>
    </location>
</feature>
<dbReference type="Proteomes" id="UP000005141">
    <property type="component" value="Unassembled WGS sequence"/>
</dbReference>
<keyword evidence="4" id="KW-1185">Reference proteome</keyword>
<feature type="domain" description="Endonuclease/exonuclease/phosphatase" evidence="2">
    <location>
        <begin position="28"/>
        <end position="331"/>
    </location>
</feature>
<dbReference type="AlphaFoldDB" id="G1WDR2"/>
<dbReference type="InterPro" id="IPR005135">
    <property type="entry name" value="Endo/exonuclease/phosphatase"/>
</dbReference>
<gene>
    <name evidence="3" type="ORF">HMPREF9431_01963</name>
</gene>
<dbReference type="Gene3D" id="3.60.10.10">
    <property type="entry name" value="Endonuclease/exonuclease/phosphatase"/>
    <property type="match status" value="1"/>
</dbReference>
<dbReference type="HOGENOM" id="CLU_049141_0_0_10"/>
<protein>
    <recommendedName>
        <fullName evidence="2">Endonuclease/exonuclease/phosphatase domain-containing protein</fullName>
    </recommendedName>
</protein>
<accession>G1WDR2</accession>
<dbReference type="SUPFAM" id="SSF56219">
    <property type="entry name" value="DNase I-like"/>
    <property type="match status" value="1"/>
</dbReference>
<dbReference type="InterPro" id="IPR036691">
    <property type="entry name" value="Endo/exonu/phosph_ase_sf"/>
</dbReference>
<evidence type="ECO:0000256" key="1">
    <source>
        <dbReference type="SAM" id="SignalP"/>
    </source>
</evidence>
<dbReference type="GO" id="GO:0003824">
    <property type="term" value="F:catalytic activity"/>
    <property type="evidence" value="ECO:0007669"/>
    <property type="project" value="InterPro"/>
</dbReference>